<evidence type="ECO:0000313" key="3">
    <source>
        <dbReference type="EMBL" id="MBJ7638991.1"/>
    </source>
</evidence>
<evidence type="ECO:0000313" key="1">
    <source>
        <dbReference type="EMBL" id="MBC6498136.1"/>
    </source>
</evidence>
<reference evidence="3 4" key="3">
    <citation type="journal article" date="2021" name="Int. J. Food Microbiol.">
        <title>Safety demonstration of a microbial species for use in the food chain: Weissella confusa.</title>
        <authorList>
            <person name="Bourdichon F."/>
            <person name="Patrone V."/>
            <person name="Fontana A."/>
            <person name="Milani G."/>
            <person name="Morelli L."/>
        </authorList>
    </citation>
    <scope>NUCLEOTIDE SEQUENCE [LARGE SCALE GENOMIC DNA]</scope>
    <source>
        <strain evidence="2">CCUG 30943</strain>
        <strain evidence="3 4">CCUG 43002</strain>
    </source>
</reference>
<evidence type="ECO:0000313" key="2">
    <source>
        <dbReference type="EMBL" id="MBJ7632341.1"/>
    </source>
</evidence>
<keyword evidence="4" id="KW-1185">Reference proteome</keyword>
<dbReference type="Proteomes" id="UP000650485">
    <property type="component" value="Unassembled WGS sequence"/>
</dbReference>
<sequence length="112" mass="12662">MNEGSIPEDMTQVADRVALMAARGFPVSEDDVIKEALKLGFQDIIDERMEGNYFTVRWDEDFRALQVFGIGNAYEGEAKPEDEQPSYIEQFKANAMNVWLALDRAASKIIGR</sequence>
<name>A0A0R2FIM2_WEICO</name>
<dbReference type="AlphaFoldDB" id="A0A0R2FIM2"/>
<dbReference type="OrthoDB" id="2146180at2"/>
<dbReference type="STRING" id="1583.IV69_GL000788"/>
<dbReference type="EMBL" id="JAAOCP010000006">
    <property type="protein sequence ID" value="MBJ7638991.1"/>
    <property type="molecule type" value="Genomic_DNA"/>
</dbReference>
<gene>
    <name evidence="1" type="ORF">H7R52_00890</name>
    <name evidence="3" type="ORF">HAU20_06265</name>
    <name evidence="2" type="ORF">HAU43_04460</name>
</gene>
<comment type="caution">
    <text evidence="3">The sequence shown here is derived from an EMBL/GenBank/DDBJ whole genome shotgun (WGS) entry which is preliminary data.</text>
</comment>
<proteinExistence type="predicted"/>
<evidence type="ECO:0000313" key="4">
    <source>
        <dbReference type="Proteomes" id="UP000728106"/>
    </source>
</evidence>
<reference evidence="3" key="1">
    <citation type="submission" date="2020-02" db="EMBL/GenBank/DDBJ databases">
        <authorList>
            <person name="Fontana A."/>
            <person name="Patrone V."/>
            <person name="Morelli L."/>
        </authorList>
    </citation>
    <scope>NUCLEOTIDE SEQUENCE</scope>
    <source>
        <strain evidence="2">CCUG 30943</strain>
        <strain evidence="3">CCUG 43002</strain>
    </source>
</reference>
<dbReference type="Proteomes" id="UP000808038">
    <property type="component" value="Unassembled WGS sequence"/>
</dbReference>
<dbReference type="EMBL" id="JAAOCX010000004">
    <property type="protein sequence ID" value="MBJ7632341.1"/>
    <property type="molecule type" value="Genomic_DNA"/>
</dbReference>
<organism evidence="3 4">
    <name type="scientific">Weissella confusa</name>
    <name type="common">Lactobacillus confusus</name>
    <dbReference type="NCBI Taxonomy" id="1583"/>
    <lineage>
        <taxon>Bacteria</taxon>
        <taxon>Bacillati</taxon>
        <taxon>Bacillota</taxon>
        <taxon>Bacilli</taxon>
        <taxon>Lactobacillales</taxon>
        <taxon>Lactobacillaceae</taxon>
        <taxon>Weissella</taxon>
    </lineage>
</organism>
<protein>
    <submittedName>
        <fullName evidence="3">Uncharacterized protein</fullName>
    </submittedName>
</protein>
<dbReference type="Proteomes" id="UP000728106">
    <property type="component" value="Unassembled WGS sequence"/>
</dbReference>
<accession>A0A0R2FIM2</accession>
<dbReference type="GeneID" id="57977942"/>
<dbReference type="RefSeq" id="WP_004560186.1">
    <property type="nucleotide sequence ID" value="NZ_ALXH01000152.1"/>
</dbReference>
<reference evidence="1" key="2">
    <citation type="submission" date="2020-08" db="EMBL/GenBank/DDBJ databases">
        <title>Complete genome sequence of Weissella confusa strain FS54 provides insights into metabolic potential.</title>
        <authorList>
            <person name="Fhoula I."/>
            <person name="Najjari A."/>
            <person name="Lekired A."/>
            <person name="Bessrour-Aouam N."/>
            <person name="Jaballah S."/>
            <person name="Klibi N."/>
            <person name="Ouzari H.-I."/>
        </authorList>
    </citation>
    <scope>NUCLEOTIDE SEQUENCE</scope>
    <source>
        <strain evidence="1">FS54</strain>
    </source>
</reference>
<dbReference type="EMBL" id="JACSZT010000002">
    <property type="protein sequence ID" value="MBC6498136.1"/>
    <property type="molecule type" value="Genomic_DNA"/>
</dbReference>